<keyword evidence="9 14" id="KW-0067">ATP-binding</keyword>
<dbReference type="EC" id="2.7.11.25" evidence="3"/>
<comment type="catalytic activity">
    <reaction evidence="12">
        <text>L-threonyl-[protein] + ATP = O-phospho-L-threonyl-[protein] + ADP + H(+)</text>
        <dbReference type="Rhea" id="RHEA:46608"/>
        <dbReference type="Rhea" id="RHEA-COMP:11060"/>
        <dbReference type="Rhea" id="RHEA-COMP:11605"/>
        <dbReference type="ChEBI" id="CHEBI:15378"/>
        <dbReference type="ChEBI" id="CHEBI:30013"/>
        <dbReference type="ChEBI" id="CHEBI:30616"/>
        <dbReference type="ChEBI" id="CHEBI:61977"/>
        <dbReference type="ChEBI" id="CHEBI:456216"/>
        <dbReference type="EC" id="2.7.11.25"/>
    </reaction>
</comment>
<dbReference type="InterPro" id="IPR017441">
    <property type="entry name" value="Protein_kinase_ATP_BS"/>
</dbReference>
<evidence type="ECO:0000256" key="12">
    <source>
        <dbReference type="ARBA" id="ARBA00047559"/>
    </source>
</evidence>
<dbReference type="Pfam" id="PF13281">
    <property type="entry name" value="MAP3K_TRAF_bd"/>
    <property type="match status" value="1"/>
</dbReference>
<evidence type="ECO:0000256" key="10">
    <source>
        <dbReference type="ARBA" id="ARBA00022842"/>
    </source>
</evidence>
<evidence type="ECO:0000256" key="9">
    <source>
        <dbReference type="ARBA" id="ARBA00022840"/>
    </source>
</evidence>
<dbReference type="PROSITE" id="PS00108">
    <property type="entry name" value="PROTEIN_KINASE_ST"/>
    <property type="match status" value="1"/>
</dbReference>
<feature type="region of interest" description="Disordered" evidence="15">
    <location>
        <begin position="1"/>
        <end position="58"/>
    </location>
</feature>
<evidence type="ECO:0000256" key="15">
    <source>
        <dbReference type="SAM" id="MobiDB-lite"/>
    </source>
</evidence>
<dbReference type="Pfam" id="PF20302">
    <property type="entry name" value="HisK-N-like"/>
    <property type="match status" value="1"/>
</dbReference>
<evidence type="ECO:0000256" key="7">
    <source>
        <dbReference type="ARBA" id="ARBA00022741"/>
    </source>
</evidence>
<comment type="similarity">
    <text evidence="2">Belongs to the protein kinase superfamily. STE Ser/Thr protein kinase family. MAP kinase kinase kinase subfamily.</text>
</comment>
<evidence type="ECO:0000256" key="11">
    <source>
        <dbReference type="ARBA" id="ARBA00023054"/>
    </source>
</evidence>
<dbReference type="Pfam" id="PF00069">
    <property type="entry name" value="Pkinase"/>
    <property type="match status" value="1"/>
</dbReference>
<reference evidence="17" key="1">
    <citation type="submission" date="2025-08" db="UniProtKB">
        <authorList>
            <consortium name="Ensembl"/>
        </authorList>
    </citation>
    <scope>IDENTIFICATION</scope>
</reference>
<evidence type="ECO:0000256" key="1">
    <source>
        <dbReference type="ARBA" id="ARBA00001946"/>
    </source>
</evidence>
<dbReference type="Pfam" id="PF19039">
    <property type="entry name" value="ASK_PH"/>
    <property type="match status" value="1"/>
</dbReference>
<dbReference type="SUPFAM" id="SSF47769">
    <property type="entry name" value="SAM/Pointed domain"/>
    <property type="match status" value="1"/>
</dbReference>
<dbReference type="GO" id="GO:0046872">
    <property type="term" value="F:metal ion binding"/>
    <property type="evidence" value="ECO:0007669"/>
    <property type="project" value="UniProtKB-KW"/>
</dbReference>
<reference evidence="17" key="2">
    <citation type="submission" date="2025-09" db="UniProtKB">
        <authorList>
            <consortium name="Ensembl"/>
        </authorList>
    </citation>
    <scope>IDENTIFICATION</scope>
</reference>
<feature type="binding site" evidence="14">
    <location>
        <position position="665"/>
    </location>
    <ligand>
        <name>ATP</name>
        <dbReference type="ChEBI" id="CHEBI:30616"/>
    </ligand>
</feature>
<dbReference type="GO" id="GO:0005524">
    <property type="term" value="F:ATP binding"/>
    <property type="evidence" value="ECO:0007669"/>
    <property type="project" value="UniProtKB-UniRule"/>
</dbReference>
<organism evidence="17 18">
    <name type="scientific">Malurus cyaneus samueli</name>
    <dbReference type="NCBI Taxonomy" id="2593467"/>
    <lineage>
        <taxon>Eukaryota</taxon>
        <taxon>Metazoa</taxon>
        <taxon>Chordata</taxon>
        <taxon>Craniata</taxon>
        <taxon>Vertebrata</taxon>
        <taxon>Euteleostomi</taxon>
        <taxon>Archelosauria</taxon>
        <taxon>Archosauria</taxon>
        <taxon>Dinosauria</taxon>
        <taxon>Saurischia</taxon>
        <taxon>Theropoda</taxon>
        <taxon>Coelurosauria</taxon>
        <taxon>Aves</taxon>
        <taxon>Neognathae</taxon>
        <taxon>Neoaves</taxon>
        <taxon>Telluraves</taxon>
        <taxon>Australaves</taxon>
        <taxon>Passeriformes</taxon>
        <taxon>Meliphagoidea</taxon>
        <taxon>Maluridae</taxon>
        <taxon>Malurus</taxon>
    </lineage>
</organism>
<dbReference type="SUPFAM" id="SSF56112">
    <property type="entry name" value="Protein kinase-like (PK-like)"/>
    <property type="match status" value="1"/>
</dbReference>
<dbReference type="FunFam" id="1.10.510.10:FF:000054">
    <property type="entry name" value="Mitogen-activated protein kinase kinase kinase 5"/>
    <property type="match status" value="1"/>
</dbReference>
<comment type="cofactor">
    <cofactor evidence="1">
        <name>Mg(2+)</name>
        <dbReference type="ChEBI" id="CHEBI:18420"/>
    </cofactor>
</comment>
<dbReference type="InterPro" id="IPR043969">
    <property type="entry name" value="MAP3K_PH"/>
</dbReference>
<dbReference type="PROSITE" id="PS50011">
    <property type="entry name" value="PROTEIN_KINASE_DOM"/>
    <property type="match status" value="1"/>
</dbReference>
<dbReference type="InterPro" id="IPR025136">
    <property type="entry name" value="MAP3K_TRAF-bd"/>
</dbReference>
<evidence type="ECO:0000256" key="5">
    <source>
        <dbReference type="ARBA" id="ARBA00022679"/>
    </source>
</evidence>
<dbReference type="InterPro" id="IPR008271">
    <property type="entry name" value="Ser/Thr_kinase_AS"/>
</dbReference>
<evidence type="ECO:0000256" key="13">
    <source>
        <dbReference type="ARBA" id="ARBA00048329"/>
    </source>
</evidence>
<keyword evidence="18" id="KW-1185">Reference proteome</keyword>
<dbReference type="InterPro" id="IPR000719">
    <property type="entry name" value="Prot_kinase_dom"/>
</dbReference>
<keyword evidence="6" id="KW-0479">Metal-binding</keyword>
<proteinExistence type="inferred from homology"/>
<dbReference type="FunFam" id="3.30.200.20:FF:000067">
    <property type="entry name" value="Mitogen-activated protein kinase kinase kinase 5"/>
    <property type="match status" value="1"/>
</dbReference>
<feature type="compositionally biased region" description="Low complexity" evidence="15">
    <location>
        <begin position="36"/>
        <end position="54"/>
    </location>
</feature>
<dbReference type="Pfam" id="PF20309">
    <property type="entry name" value="DRHyd-ASK"/>
    <property type="match status" value="1"/>
</dbReference>
<keyword evidence="10" id="KW-0460">Magnesium</keyword>
<comment type="catalytic activity">
    <reaction evidence="13">
        <text>L-seryl-[protein] + ATP = O-phospho-L-seryl-[protein] + ADP + H(+)</text>
        <dbReference type="Rhea" id="RHEA:17989"/>
        <dbReference type="Rhea" id="RHEA-COMP:9863"/>
        <dbReference type="Rhea" id="RHEA-COMP:11604"/>
        <dbReference type="ChEBI" id="CHEBI:15378"/>
        <dbReference type="ChEBI" id="CHEBI:29999"/>
        <dbReference type="ChEBI" id="CHEBI:30616"/>
        <dbReference type="ChEBI" id="CHEBI:83421"/>
        <dbReference type="ChEBI" id="CHEBI:456216"/>
        <dbReference type="EC" id="2.7.11.25"/>
    </reaction>
</comment>
<keyword evidence="11" id="KW-0175">Coiled coil</keyword>
<evidence type="ECO:0000313" key="17">
    <source>
        <dbReference type="Ensembl" id="ENSMCSP00000009466.1"/>
    </source>
</evidence>
<evidence type="ECO:0000256" key="8">
    <source>
        <dbReference type="ARBA" id="ARBA00022777"/>
    </source>
</evidence>
<protein>
    <recommendedName>
        <fullName evidence="3">mitogen-activated protein kinase kinase kinase</fullName>
        <ecNumber evidence="3">2.7.11.25</ecNumber>
    </recommendedName>
</protein>
<evidence type="ECO:0000313" key="18">
    <source>
        <dbReference type="Proteomes" id="UP000694560"/>
    </source>
</evidence>
<dbReference type="Gene3D" id="3.30.200.20">
    <property type="entry name" value="Phosphorylase Kinase, domain 1"/>
    <property type="match status" value="1"/>
</dbReference>
<dbReference type="CDD" id="cd06624">
    <property type="entry name" value="STKc_ASK"/>
    <property type="match status" value="1"/>
</dbReference>
<dbReference type="SMART" id="SM00220">
    <property type="entry name" value="S_TKc"/>
    <property type="match status" value="1"/>
</dbReference>
<name>A0A8C5TTN9_9PASS</name>
<evidence type="ECO:0000256" key="14">
    <source>
        <dbReference type="PROSITE-ProRule" id="PRU10141"/>
    </source>
</evidence>
<evidence type="ECO:0000256" key="3">
    <source>
        <dbReference type="ARBA" id="ARBA00012406"/>
    </source>
</evidence>
<feature type="compositionally biased region" description="Gly residues" evidence="15">
    <location>
        <begin position="24"/>
        <end position="35"/>
    </location>
</feature>
<evidence type="ECO:0000256" key="6">
    <source>
        <dbReference type="ARBA" id="ARBA00022723"/>
    </source>
</evidence>
<dbReference type="InterPro" id="IPR046872">
    <property type="entry name" value="DRHyd-ASK"/>
</dbReference>
<evidence type="ECO:0000256" key="4">
    <source>
        <dbReference type="ARBA" id="ARBA00022527"/>
    </source>
</evidence>
<dbReference type="InterPro" id="IPR046873">
    <property type="entry name" value="HisK-N-like"/>
</dbReference>
<dbReference type="GO" id="GO:0033554">
    <property type="term" value="P:cellular response to stress"/>
    <property type="evidence" value="ECO:0007669"/>
    <property type="project" value="TreeGrafter"/>
</dbReference>
<feature type="domain" description="Protein kinase" evidence="16">
    <location>
        <begin position="636"/>
        <end position="894"/>
    </location>
</feature>
<dbReference type="InterPro" id="IPR011009">
    <property type="entry name" value="Kinase-like_dom_sf"/>
</dbReference>
<evidence type="ECO:0000256" key="2">
    <source>
        <dbReference type="ARBA" id="ARBA00006529"/>
    </source>
</evidence>
<keyword evidence="7 14" id="KW-0547">Nucleotide-binding</keyword>
<dbReference type="PANTHER" id="PTHR11584">
    <property type="entry name" value="SERINE/THREONINE PROTEIN KINASE"/>
    <property type="match status" value="1"/>
</dbReference>
<keyword evidence="8" id="KW-0418">Kinase</keyword>
<evidence type="ECO:0000259" key="16">
    <source>
        <dbReference type="PROSITE" id="PS50011"/>
    </source>
</evidence>
<dbReference type="InterPro" id="IPR013761">
    <property type="entry name" value="SAM/pointed_sf"/>
</dbReference>
<dbReference type="Gene3D" id="1.10.510.10">
    <property type="entry name" value="Transferase(Phosphotransferase) domain 1"/>
    <property type="match status" value="1"/>
</dbReference>
<sequence>RGCSSAAGMSDSSEGIVSLPVPGTPGGGTLRGGLGRRAPGADAGAPQPPARLGAPRPPLSARRWRRRTAVTYVINEASQGPLREACEAVGGRAGDPALQLDFGETAVLDRFYNADIAVVEMSDAFRQPSLFYHLGVRESFSMANNIILYCDTNAESLQSLKVMCTGNYIFVPYMITPHNKVYCCDSSFMKGLTELMPPGLESLLGPICLPLVDRFIQLLKVAQASSSQYFRESILNDIRKARTLYTGKELAAELARIRQRVDNVEVLSADIVINLLLSYRDIQDYDSIVKLVKTLEKLPTFDLASHHHVRLHYAFALNRRNLPGDRQKALEIMIPLVEQEDQVASDMYCLVGRIYKDMFLESGFIDTESRDKATFKKAFESEPTLQSGINYAVLLLAAGHCFDTSFELRKVGVKISSLLGKKGSLEKLQSYWEVGSFLGASMLANDHLRVIQASEKLFRLKAPVWYLKSIVETFLIYQHFKKLTPEQHTAKQELVDFWMDFLVEATKTDVTVVRFPVLILEPTKIYQPSYLSINSEAEENTVSIWHVVPDDKKGIHEWNFNAASIRGVSISKFEERCCFLYVLHNSDDFQIYFCTELHCRRFFDMVNSITEEIGKTTEEGECDGDSLEYDYEYDENGERVILGKGTYGIVYAGRDLSNQVRIAIKEIPERDSRYSQPLHEEIALHKHLKHKNIVQYLGSLSENGFIKIFMEQVPGGSLSALLRSKWGPLKNNEQTIGFYTKQILEGLKYLHDNQIVHRDIKGDNVLINTYSGVLKISDFGTSKRLAGINPCTETFTGTLQYMAPEIIDKGPRGYGKAADIWSLGCTIIEMATGKPPFYELGEPQAAMFKVGMFKIHPEIPESMSAEAKAFILRCFEPDPDKRAFAHELLIDEFLKVSSKKRKSPSKLSEYLRSISLPVPVLVEDTSSSSEYGSVSPDTELKIDPFSFKTRAKSCGEKDGKGIRSLFLSIPDEHFEDHSAPPSPEEKDSGFFMLKKDSERRATLHRILTEDQEQVVRNLMEALTQGAEEPKLKWEHITTLVSSLREFIRSTDRKIIATTLSKLKLELDFDSHGISQVQLVLFGFQDAVNKVLRNHNIKPHWMFALDSIIRKAVQTAITILVPELRPHFSLASESDTADQDDIEVEDQDEQPQNPTIQQPCIVLEDAVVTSGVSTLSSTVSHDSQAAHRSLSVQLGRLKLETNRLLEELVQKEREFQVLLHQAIEEKDQEIRNLQLRSQPIDIPGLSVCHRHSTGTGTEDPDLINWLRVHGADEATINKFLAEDYTLTDVLCYVTRDDLKCLRLRGGMLCTLWKAITDFREKHA</sequence>
<keyword evidence="4" id="KW-0723">Serine/threonine-protein kinase</keyword>
<accession>A0A8C5TTN9</accession>
<dbReference type="PROSITE" id="PS00107">
    <property type="entry name" value="PROTEIN_KINASE_ATP"/>
    <property type="match status" value="1"/>
</dbReference>
<keyword evidence="5" id="KW-0808">Transferase</keyword>
<dbReference type="GO" id="GO:0004709">
    <property type="term" value="F:MAP kinase kinase kinase activity"/>
    <property type="evidence" value="ECO:0007669"/>
    <property type="project" value="UniProtKB-EC"/>
</dbReference>
<dbReference type="PANTHER" id="PTHR11584:SF332">
    <property type="entry name" value="MITOGEN-ACTIVATED PROTEIN KINASE KINASE KINASE 5"/>
    <property type="match status" value="1"/>
</dbReference>
<dbReference type="Proteomes" id="UP000694560">
    <property type="component" value="Unplaced"/>
</dbReference>
<dbReference type="Ensembl" id="ENSMCST00000009695.1">
    <property type="protein sequence ID" value="ENSMCSP00000009466.1"/>
    <property type="gene ID" value="ENSMCSG00000005773.1"/>
</dbReference>